<dbReference type="AlphaFoldDB" id="A0A068S8P5"/>
<dbReference type="InterPro" id="IPR033121">
    <property type="entry name" value="PEPTIDASE_A1"/>
</dbReference>
<feature type="domain" description="Peptidase A1" evidence="5">
    <location>
        <begin position="81"/>
        <end position="396"/>
    </location>
</feature>
<evidence type="ECO:0000313" key="6">
    <source>
        <dbReference type="EMBL" id="CDH58664.1"/>
    </source>
</evidence>
<dbReference type="MEROPS" id="A01.013"/>
<evidence type="ECO:0000313" key="7">
    <source>
        <dbReference type="Proteomes" id="UP000027586"/>
    </source>
</evidence>
<evidence type="ECO:0000256" key="2">
    <source>
        <dbReference type="ARBA" id="ARBA00022750"/>
    </source>
</evidence>
<keyword evidence="7" id="KW-1185">Reference proteome</keyword>
<evidence type="ECO:0000259" key="5">
    <source>
        <dbReference type="PROSITE" id="PS51767"/>
    </source>
</evidence>
<dbReference type="EMBL" id="CBTN010000059">
    <property type="protein sequence ID" value="CDH58664.1"/>
    <property type="molecule type" value="Genomic_DNA"/>
</dbReference>
<dbReference type="Proteomes" id="UP000027586">
    <property type="component" value="Unassembled WGS sequence"/>
</dbReference>
<accession>A0A068S8P5</accession>
<dbReference type="SUPFAM" id="SSF50630">
    <property type="entry name" value="Acid proteases"/>
    <property type="match status" value="1"/>
</dbReference>
<dbReference type="GO" id="GO:0004190">
    <property type="term" value="F:aspartic-type endopeptidase activity"/>
    <property type="evidence" value="ECO:0007669"/>
    <property type="project" value="UniProtKB-KW"/>
</dbReference>
<dbReference type="PROSITE" id="PS00141">
    <property type="entry name" value="ASP_PROTEASE"/>
    <property type="match status" value="1"/>
</dbReference>
<dbReference type="Pfam" id="PF00026">
    <property type="entry name" value="Asp"/>
    <property type="match status" value="1"/>
</dbReference>
<sequence>MEGCLTKIHNHNSTMMIPYCGWIFALVPFLSSVEALPTAGSSPIELPVRWMYRNRNEDSTGLVRANLPSEKLYYDREILEPAVELGIGTPPQNFYLNFDTGSSITWFPSQSCTQDDGCISDRPDFNPKDSSTYEDIDSEFHGIYGSTEAWGDYFKDTVHVGDVSLPNQQVAQVNEQTGTFADQDDDDDFTMDGIMGAGFGETGPTIPMELYNAKLIPEPMFSVYMGELGGSSGSVVFGGVHDNKSLNVTGAREDDAKWYSTARKLGVDGDNVLSFNDDDYWLVDTGTSLSRLLKDEGDKLTAKLFGDDVTYEDDVLYIIDNCSKYLSQSWSITLTFPNVDGGEFDLTFSPHDALIQHHDGTCTFGFATDDHRILGNTLLQRYIAAFNFGEKTIGFALK</sequence>
<dbReference type="OrthoDB" id="771136at2759"/>
<protein>
    <submittedName>
        <fullName evidence="6">Achain x-ray analyses of aspartic structure andrefinement at angstroms resolution of the asparticproteinase from mucor pusillus</fullName>
    </submittedName>
</protein>
<dbReference type="InterPro" id="IPR001969">
    <property type="entry name" value="Aspartic_peptidase_AS"/>
</dbReference>
<gene>
    <name evidence="6" type="ORF">LCOR_09516.1</name>
</gene>
<organism evidence="6 7">
    <name type="scientific">Lichtheimia corymbifera JMRC:FSU:9682</name>
    <dbReference type="NCBI Taxonomy" id="1263082"/>
    <lineage>
        <taxon>Eukaryota</taxon>
        <taxon>Fungi</taxon>
        <taxon>Fungi incertae sedis</taxon>
        <taxon>Mucoromycota</taxon>
        <taxon>Mucoromycotina</taxon>
        <taxon>Mucoromycetes</taxon>
        <taxon>Mucorales</taxon>
        <taxon>Lichtheimiaceae</taxon>
        <taxon>Lichtheimia</taxon>
    </lineage>
</organism>
<dbReference type="InterPro" id="IPR034164">
    <property type="entry name" value="Pepsin-like_dom"/>
</dbReference>
<dbReference type="InterPro" id="IPR001461">
    <property type="entry name" value="Aspartic_peptidase_A1"/>
</dbReference>
<dbReference type="STRING" id="1263082.A0A068S8P5"/>
<dbReference type="GO" id="GO:0006508">
    <property type="term" value="P:proteolysis"/>
    <property type="evidence" value="ECO:0007669"/>
    <property type="project" value="UniProtKB-KW"/>
</dbReference>
<proteinExistence type="inferred from homology"/>
<keyword evidence="3" id="KW-0378">Hydrolase</keyword>
<dbReference type="PANTHER" id="PTHR47966:SF51">
    <property type="entry name" value="BETA-SITE APP-CLEAVING ENZYME, ISOFORM A-RELATED"/>
    <property type="match status" value="1"/>
</dbReference>
<feature type="chain" id="PRO_5001655917" evidence="4">
    <location>
        <begin position="36"/>
        <end position="398"/>
    </location>
</feature>
<reference evidence="6" key="1">
    <citation type="submission" date="2013-08" db="EMBL/GenBank/DDBJ databases">
        <title>Gene expansion shapes genome architecture in the human pathogen Lichtheimia corymbifera: an evolutionary genomics analysis in the ancient terrestrial Mucorales (Mucoromycotina).</title>
        <authorList>
            <person name="Schwartze V.U."/>
            <person name="Winter S."/>
            <person name="Shelest E."/>
            <person name="Marcet-Houben M."/>
            <person name="Horn F."/>
            <person name="Wehner S."/>
            <person name="Hoffmann K."/>
            <person name="Riege K."/>
            <person name="Sammeth M."/>
            <person name="Nowrousian M."/>
            <person name="Valiante V."/>
            <person name="Linde J."/>
            <person name="Jacobsen I.D."/>
            <person name="Marz M."/>
            <person name="Brakhage A.A."/>
            <person name="Gabaldon T."/>
            <person name="Bocker S."/>
            <person name="Voigt K."/>
        </authorList>
    </citation>
    <scope>NUCLEOTIDE SEQUENCE [LARGE SCALE GENOMIC DNA]</scope>
    <source>
        <strain evidence="6">FSU 9682</strain>
    </source>
</reference>
<dbReference type="CDD" id="cd05471">
    <property type="entry name" value="pepsin_like"/>
    <property type="match status" value="1"/>
</dbReference>
<dbReference type="InterPro" id="IPR021109">
    <property type="entry name" value="Peptidase_aspartic_dom_sf"/>
</dbReference>
<evidence type="ECO:0000256" key="1">
    <source>
        <dbReference type="ARBA" id="ARBA00007447"/>
    </source>
</evidence>
<comment type="caution">
    <text evidence="6">The sequence shown here is derived from an EMBL/GenBank/DDBJ whole genome shotgun (WGS) entry which is preliminary data.</text>
</comment>
<dbReference type="PROSITE" id="PS51767">
    <property type="entry name" value="PEPTIDASE_A1"/>
    <property type="match status" value="1"/>
</dbReference>
<evidence type="ECO:0000256" key="3">
    <source>
        <dbReference type="RuleBase" id="RU000454"/>
    </source>
</evidence>
<dbReference type="Gene3D" id="2.40.70.10">
    <property type="entry name" value="Acid Proteases"/>
    <property type="match status" value="2"/>
</dbReference>
<keyword evidence="2 3" id="KW-0064">Aspartyl protease</keyword>
<dbReference type="PRINTS" id="PR00792">
    <property type="entry name" value="PEPSIN"/>
</dbReference>
<feature type="signal peptide" evidence="4">
    <location>
        <begin position="1"/>
        <end position="35"/>
    </location>
</feature>
<dbReference type="PANTHER" id="PTHR47966">
    <property type="entry name" value="BETA-SITE APP-CLEAVING ENZYME, ISOFORM A-RELATED"/>
    <property type="match status" value="1"/>
</dbReference>
<dbReference type="VEuPathDB" id="FungiDB:LCOR_09516.1"/>
<evidence type="ECO:0000256" key="4">
    <source>
        <dbReference type="SAM" id="SignalP"/>
    </source>
</evidence>
<keyword evidence="4" id="KW-0732">Signal</keyword>
<keyword evidence="3" id="KW-0645">Protease</keyword>
<comment type="similarity">
    <text evidence="1 3">Belongs to the peptidase A1 family.</text>
</comment>
<name>A0A068S8P5_9FUNG</name>